<dbReference type="RefSeq" id="WP_144304930.1">
    <property type="nucleotide sequence ID" value="NZ_QMIF01000004.1"/>
</dbReference>
<dbReference type="Proteomes" id="UP000434052">
    <property type="component" value="Unassembled WGS sequence"/>
</dbReference>
<reference evidence="1 2" key="1">
    <citation type="submission" date="2018-06" db="EMBL/GenBank/DDBJ databases">
        <title>Complete genome of Desulfovibrio marinus P48SEP.</title>
        <authorList>
            <person name="Crispim J.S."/>
            <person name="Vidigal P.M.P."/>
            <person name="Silva L.C.F."/>
            <person name="Araujo L.C."/>
            <person name="Laguardia C.N."/>
            <person name="Dias R.S."/>
            <person name="Sousa M.P."/>
            <person name="Paula S.O."/>
            <person name="Silva C."/>
        </authorList>
    </citation>
    <scope>NUCLEOTIDE SEQUENCE [LARGE SCALE GENOMIC DNA]</scope>
    <source>
        <strain evidence="1 2">P48SEP</strain>
    </source>
</reference>
<protein>
    <submittedName>
        <fullName evidence="1">Uncharacterized protein</fullName>
    </submittedName>
</protein>
<organism evidence="1 2">
    <name type="scientific">Oceanidesulfovibrio marinus</name>
    <dbReference type="NCBI Taxonomy" id="370038"/>
    <lineage>
        <taxon>Bacteria</taxon>
        <taxon>Pseudomonadati</taxon>
        <taxon>Thermodesulfobacteriota</taxon>
        <taxon>Desulfovibrionia</taxon>
        <taxon>Desulfovibrionales</taxon>
        <taxon>Desulfovibrionaceae</taxon>
        <taxon>Oceanidesulfovibrio</taxon>
    </lineage>
</organism>
<comment type="caution">
    <text evidence="1">The sequence shown here is derived from an EMBL/GenBank/DDBJ whole genome shotgun (WGS) entry which is preliminary data.</text>
</comment>
<evidence type="ECO:0000313" key="2">
    <source>
        <dbReference type="Proteomes" id="UP000434052"/>
    </source>
</evidence>
<sequence>MQYHIIYDADGVIRSQIGDTGDGQAEAHCACVLAKYPGGGVLIVNAPADANTQMVVDGQLVDRLKEARLLSTAEFQARFTDTEKAQLMTTPELIPLAISVLTAPNGVDVTDATAAQARTALESAGWSAERLDAIFAPPV</sequence>
<proteinExistence type="predicted"/>
<evidence type="ECO:0000313" key="1">
    <source>
        <dbReference type="EMBL" id="TVM34610.1"/>
    </source>
</evidence>
<gene>
    <name evidence="1" type="ORF">DQK91_08545</name>
</gene>
<name>A0A6P1ZHG9_9BACT</name>
<accession>A0A6P1ZHG9</accession>
<dbReference type="OrthoDB" id="5464003at2"/>
<dbReference type="EMBL" id="QMIF01000004">
    <property type="protein sequence ID" value="TVM34610.1"/>
    <property type="molecule type" value="Genomic_DNA"/>
</dbReference>
<dbReference type="AlphaFoldDB" id="A0A6P1ZHG9"/>